<proteinExistence type="predicted"/>
<evidence type="ECO:0000313" key="8">
    <source>
        <dbReference type="Proteomes" id="UP001501666"/>
    </source>
</evidence>
<keyword evidence="4 5" id="KW-0472">Membrane</keyword>
<dbReference type="InterPro" id="IPR020846">
    <property type="entry name" value="MFS_dom"/>
</dbReference>
<evidence type="ECO:0000256" key="1">
    <source>
        <dbReference type="ARBA" id="ARBA00004651"/>
    </source>
</evidence>
<keyword evidence="8" id="KW-1185">Reference proteome</keyword>
<feature type="transmembrane region" description="Helical" evidence="5">
    <location>
        <begin position="126"/>
        <end position="146"/>
    </location>
</feature>
<protein>
    <submittedName>
        <fullName evidence="7">MFS transporter</fullName>
    </submittedName>
</protein>
<dbReference type="Gene3D" id="1.20.1250.20">
    <property type="entry name" value="MFS general substrate transporter like domains"/>
    <property type="match status" value="2"/>
</dbReference>
<reference evidence="7 8" key="1">
    <citation type="journal article" date="2019" name="Int. J. Syst. Evol. Microbiol.">
        <title>The Global Catalogue of Microorganisms (GCM) 10K type strain sequencing project: providing services to taxonomists for standard genome sequencing and annotation.</title>
        <authorList>
            <consortium name="The Broad Institute Genomics Platform"/>
            <consortium name="The Broad Institute Genome Sequencing Center for Infectious Disease"/>
            <person name="Wu L."/>
            <person name="Ma J."/>
        </authorList>
    </citation>
    <scope>NUCLEOTIDE SEQUENCE [LARGE SCALE GENOMIC DNA]</scope>
    <source>
        <strain evidence="7 8">JCM 6835</strain>
    </source>
</reference>
<dbReference type="SUPFAM" id="SSF103473">
    <property type="entry name" value="MFS general substrate transporter"/>
    <property type="match status" value="1"/>
</dbReference>
<name>A0ABN3SHE8_9ACTN</name>
<feature type="transmembrane region" description="Helical" evidence="5">
    <location>
        <begin position="355"/>
        <end position="374"/>
    </location>
</feature>
<dbReference type="EMBL" id="BAAATE010000017">
    <property type="protein sequence ID" value="GAA2676487.1"/>
    <property type="molecule type" value="Genomic_DNA"/>
</dbReference>
<accession>A0ABN3SHE8</accession>
<evidence type="ECO:0000313" key="7">
    <source>
        <dbReference type="EMBL" id="GAA2676487.1"/>
    </source>
</evidence>
<dbReference type="PROSITE" id="PS50850">
    <property type="entry name" value="MFS"/>
    <property type="match status" value="1"/>
</dbReference>
<feature type="transmembrane region" description="Helical" evidence="5">
    <location>
        <begin position="298"/>
        <end position="316"/>
    </location>
</feature>
<dbReference type="Pfam" id="PF07690">
    <property type="entry name" value="MFS_1"/>
    <property type="match status" value="1"/>
</dbReference>
<evidence type="ECO:0000256" key="4">
    <source>
        <dbReference type="ARBA" id="ARBA00023136"/>
    </source>
</evidence>
<sequence length="419" mass="42670">MLSGQTVRKGWALEEWGDAVVGPYRGLFDTPGAKGFVVAGFIGRMPMSMLGIGIILLISMITGSYATAGAVAATTNVSYAVAAPLSGRLVDRFGQARVVTPLALVNGAALVALMLCALWGLPHWTLYATGFVVGATSVSLGSMVRARWSNLLGGSAKLHTAFAFESVADEVIFVTGPAMVTVLATAINPYAGLIAALVFMLGGSLVFAMQRGTEPPITGVRHAGGSPITIPAIALLSCVYLALGAVFGSVDLITVAFAEEQGVKGAAGFLLAAFAGGSMVSGLWFGSRAWQLSLRTRFVRAIIVFAVGLLPIAFIGSAPVMAIGLFVAGLAISPTLITGFSLTERLVPPSLLTEGMAWISTSIGFGVAVGAWAGGRLTEAFGASNAYGFSLACALLAAIVGIGGSGLLRLPEAPSPAKG</sequence>
<feature type="transmembrane region" description="Helical" evidence="5">
    <location>
        <begin position="228"/>
        <end position="247"/>
    </location>
</feature>
<comment type="caution">
    <text evidence="7">The sequence shown here is derived from an EMBL/GenBank/DDBJ whole genome shotgun (WGS) entry which is preliminary data.</text>
</comment>
<dbReference type="PANTHER" id="PTHR23542">
    <property type="match status" value="1"/>
</dbReference>
<gene>
    <name evidence="7" type="ORF">GCM10010412_058690</name>
</gene>
<keyword evidence="3 5" id="KW-1133">Transmembrane helix</keyword>
<feature type="domain" description="Major facilitator superfamily (MFS) profile" evidence="6">
    <location>
        <begin position="232"/>
        <end position="419"/>
    </location>
</feature>
<evidence type="ECO:0000256" key="3">
    <source>
        <dbReference type="ARBA" id="ARBA00022989"/>
    </source>
</evidence>
<comment type="subcellular location">
    <subcellularLocation>
        <location evidence="1">Cell membrane</location>
        <topology evidence="1">Multi-pass membrane protein</topology>
    </subcellularLocation>
</comment>
<feature type="transmembrane region" description="Helical" evidence="5">
    <location>
        <begin position="267"/>
        <end position="286"/>
    </location>
</feature>
<feature type="transmembrane region" description="Helical" evidence="5">
    <location>
        <begin position="98"/>
        <end position="120"/>
    </location>
</feature>
<evidence type="ECO:0000259" key="6">
    <source>
        <dbReference type="PROSITE" id="PS50850"/>
    </source>
</evidence>
<dbReference type="Proteomes" id="UP001501666">
    <property type="component" value="Unassembled WGS sequence"/>
</dbReference>
<feature type="transmembrane region" description="Helical" evidence="5">
    <location>
        <begin position="386"/>
        <end position="408"/>
    </location>
</feature>
<keyword evidence="2 5" id="KW-0812">Transmembrane</keyword>
<feature type="transmembrane region" description="Helical" evidence="5">
    <location>
        <begin position="190"/>
        <end position="208"/>
    </location>
</feature>
<evidence type="ECO:0000256" key="5">
    <source>
        <dbReference type="SAM" id="Phobius"/>
    </source>
</evidence>
<dbReference type="InterPro" id="IPR036259">
    <property type="entry name" value="MFS_trans_sf"/>
</dbReference>
<feature type="transmembrane region" description="Helical" evidence="5">
    <location>
        <begin position="322"/>
        <end position="343"/>
    </location>
</feature>
<dbReference type="InterPro" id="IPR011701">
    <property type="entry name" value="MFS"/>
</dbReference>
<organism evidence="7 8">
    <name type="scientific">Nonomuraea recticatena</name>
    <dbReference type="NCBI Taxonomy" id="46178"/>
    <lineage>
        <taxon>Bacteria</taxon>
        <taxon>Bacillati</taxon>
        <taxon>Actinomycetota</taxon>
        <taxon>Actinomycetes</taxon>
        <taxon>Streptosporangiales</taxon>
        <taxon>Streptosporangiaceae</taxon>
        <taxon>Nonomuraea</taxon>
    </lineage>
</organism>
<dbReference type="PANTHER" id="PTHR23542:SF1">
    <property type="entry name" value="MAJOR FACILITATOR SUPERFAMILY (MFS) PROFILE DOMAIN-CONTAINING PROTEIN"/>
    <property type="match status" value="1"/>
</dbReference>
<evidence type="ECO:0000256" key="2">
    <source>
        <dbReference type="ARBA" id="ARBA00022692"/>
    </source>
</evidence>